<evidence type="ECO:0000256" key="3">
    <source>
        <dbReference type="ARBA" id="ARBA00022692"/>
    </source>
</evidence>
<evidence type="ECO:0000256" key="2">
    <source>
        <dbReference type="ARBA" id="ARBA00022475"/>
    </source>
</evidence>
<sequence>MWIDEKLSIGTLIVRVIPKFDTTELIADLSSRNFGVTVMDASGSRGPVKIVMSIIKRKDLQHFIEIVHTHNPNAFYTVEDVKAASDGVFRASRRKSVFSFNSRIGK</sequence>
<protein>
    <recommendedName>
        <fullName evidence="6">DUF2179 domain-containing protein</fullName>
    </recommendedName>
</protein>
<evidence type="ECO:0000259" key="6">
    <source>
        <dbReference type="Pfam" id="PF10035"/>
    </source>
</evidence>
<proteinExistence type="predicted"/>
<reference evidence="7" key="1">
    <citation type="submission" date="2019-08" db="EMBL/GenBank/DDBJ databases">
        <authorList>
            <person name="Kucharzyk K."/>
            <person name="Murdoch R.W."/>
            <person name="Higgins S."/>
            <person name="Loffler F."/>
        </authorList>
    </citation>
    <scope>NUCLEOTIDE SEQUENCE</scope>
</reference>
<organism evidence="7">
    <name type="scientific">bioreactor metagenome</name>
    <dbReference type="NCBI Taxonomy" id="1076179"/>
    <lineage>
        <taxon>unclassified sequences</taxon>
        <taxon>metagenomes</taxon>
        <taxon>ecological metagenomes</taxon>
    </lineage>
</organism>
<name>A0A644Y9T6_9ZZZZ</name>
<dbReference type="PANTHER" id="PTHR40060:SF1">
    <property type="entry name" value="UPF0316 PROTEIN YEBE"/>
    <property type="match status" value="1"/>
</dbReference>
<feature type="domain" description="DUF2179" evidence="6">
    <location>
        <begin position="34"/>
        <end position="83"/>
    </location>
</feature>
<evidence type="ECO:0000256" key="1">
    <source>
        <dbReference type="ARBA" id="ARBA00004651"/>
    </source>
</evidence>
<dbReference type="GO" id="GO:0005886">
    <property type="term" value="C:plasma membrane"/>
    <property type="evidence" value="ECO:0007669"/>
    <property type="project" value="UniProtKB-SubCell"/>
</dbReference>
<keyword evidence="2" id="KW-1003">Cell membrane</keyword>
<dbReference type="Pfam" id="PF10035">
    <property type="entry name" value="DUF2179"/>
    <property type="match status" value="1"/>
</dbReference>
<evidence type="ECO:0000256" key="4">
    <source>
        <dbReference type="ARBA" id="ARBA00022989"/>
    </source>
</evidence>
<comment type="caution">
    <text evidence="7">The sequence shown here is derived from an EMBL/GenBank/DDBJ whole genome shotgun (WGS) entry which is preliminary data.</text>
</comment>
<dbReference type="InterPro" id="IPR022930">
    <property type="entry name" value="UPF0316"/>
</dbReference>
<accession>A0A644Y9T6</accession>
<evidence type="ECO:0000256" key="5">
    <source>
        <dbReference type="ARBA" id="ARBA00023136"/>
    </source>
</evidence>
<keyword evidence="4" id="KW-1133">Transmembrane helix</keyword>
<dbReference type="EMBL" id="VSSQ01004316">
    <property type="protein sequence ID" value="MPM24671.1"/>
    <property type="molecule type" value="Genomic_DNA"/>
</dbReference>
<dbReference type="PANTHER" id="PTHR40060">
    <property type="entry name" value="UPF0316 PROTEIN YEBE"/>
    <property type="match status" value="1"/>
</dbReference>
<dbReference type="Gene3D" id="3.30.70.120">
    <property type="match status" value="1"/>
</dbReference>
<keyword evidence="5" id="KW-0472">Membrane</keyword>
<dbReference type="InterPro" id="IPR015867">
    <property type="entry name" value="N-reg_PII/ATP_PRibTrfase_C"/>
</dbReference>
<dbReference type="CDD" id="cd16381">
    <property type="entry name" value="YitT_C_like_1"/>
    <property type="match status" value="1"/>
</dbReference>
<gene>
    <name evidence="7" type="ORF">SDC9_71154</name>
</gene>
<dbReference type="InterPro" id="IPR019264">
    <property type="entry name" value="DUF2179"/>
</dbReference>
<comment type="subcellular location">
    <subcellularLocation>
        <location evidence="1">Cell membrane</location>
        <topology evidence="1">Multi-pass membrane protein</topology>
    </subcellularLocation>
</comment>
<dbReference type="AlphaFoldDB" id="A0A644Y9T6"/>
<evidence type="ECO:0000313" key="7">
    <source>
        <dbReference type="EMBL" id="MPM24671.1"/>
    </source>
</evidence>
<keyword evidence="3" id="KW-0812">Transmembrane</keyword>